<keyword evidence="3" id="KW-1185">Reference proteome</keyword>
<organism evidence="2 3">
    <name type="scientific">Candidatus Methylomirabilis limnetica</name>
    <dbReference type="NCBI Taxonomy" id="2033718"/>
    <lineage>
        <taxon>Bacteria</taxon>
        <taxon>Candidatus Methylomirabilota</taxon>
        <taxon>Candidatus Methylomirabilia</taxon>
        <taxon>Candidatus Methylomirabilales</taxon>
        <taxon>Candidatus Methylomirabilaceae</taxon>
        <taxon>Candidatus Methylomirabilis</taxon>
    </lineage>
</organism>
<evidence type="ECO:0000259" key="1">
    <source>
        <dbReference type="Pfam" id="PF00326"/>
    </source>
</evidence>
<reference evidence="3" key="2">
    <citation type="journal article" date="2018" name="Environ. Microbiol.">
        <title>Bloom of a denitrifying methanotroph, 'Candidatus Methylomirabilis limnetica', in a deep stratified lake.</title>
        <authorList>
            <person name="Graf J.S."/>
            <person name="Mayr M.J."/>
            <person name="Marchant H.K."/>
            <person name="Tienken D."/>
            <person name="Hach P.F."/>
            <person name="Brand A."/>
            <person name="Schubert C.J."/>
            <person name="Kuypers M.M."/>
            <person name="Milucka J."/>
        </authorList>
    </citation>
    <scope>NUCLEOTIDE SEQUENCE [LARGE SCALE GENOMIC DNA]</scope>
    <source>
        <strain evidence="3">Zug</strain>
    </source>
</reference>
<dbReference type="PANTHER" id="PTHR12277:SF81">
    <property type="entry name" value="PROTEIN ABHD13"/>
    <property type="match status" value="1"/>
</dbReference>
<dbReference type="EMBL" id="NVQC01000030">
    <property type="protein sequence ID" value="PTL35104.1"/>
    <property type="molecule type" value="Genomic_DNA"/>
</dbReference>
<dbReference type="AlphaFoldDB" id="A0A2T4TVG4"/>
<proteinExistence type="predicted"/>
<reference evidence="2 3" key="1">
    <citation type="submission" date="2017-09" db="EMBL/GenBank/DDBJ databases">
        <title>Bloom of a denitrifying methanotroph, Candidatus Methylomirabilis limnetica, in a deep stratified lake.</title>
        <authorList>
            <person name="Graf J.S."/>
            <person name="Marchant H.K."/>
            <person name="Tienken D."/>
            <person name="Hach P.F."/>
            <person name="Brand A."/>
            <person name="Schubert C.J."/>
            <person name="Kuypers M.M."/>
            <person name="Milucka J."/>
        </authorList>
    </citation>
    <scope>NUCLEOTIDE SEQUENCE [LARGE SCALE GENOMIC DNA]</scope>
    <source>
        <strain evidence="2 3">Zug</strain>
    </source>
</reference>
<dbReference type="PROSITE" id="PS51257">
    <property type="entry name" value="PROKAR_LIPOPROTEIN"/>
    <property type="match status" value="1"/>
</dbReference>
<dbReference type="Proteomes" id="UP000241436">
    <property type="component" value="Unassembled WGS sequence"/>
</dbReference>
<dbReference type="Pfam" id="PF00326">
    <property type="entry name" value="Peptidase_S9"/>
    <property type="match status" value="1"/>
</dbReference>
<feature type="domain" description="Peptidase S9 prolyl oligopeptidase catalytic" evidence="1">
    <location>
        <begin position="130"/>
        <end position="246"/>
    </location>
</feature>
<gene>
    <name evidence="2" type="ORF">CLG94_11510</name>
</gene>
<sequence>MLKKAWSHPGSATTRSAPVVLLSLFLTGGCVGAIENRFIFFPDKQIEATPRSYGLAYEEIYFKTTDGLNLNGWWIPGTGSPLTILWFHGNGGNISHRLHNIKLRHDLLGTNIFIFDYREYGRSEGRASEEGTYRDGDSAIQYLHARGDIDPTKIVFLGESLGSAVAVEMATRHGCAALILESPFLSIPEMAKAIFPLLPIGSFLQTRYDTFSKIGQVRAPLLIVHGENDEIVPFQQGRRLFEAAREPKEFYGIKGAHHNDLYMVGGKAYLETLNRFLSRVIGNEPSP</sequence>
<evidence type="ECO:0000313" key="3">
    <source>
        <dbReference type="Proteomes" id="UP000241436"/>
    </source>
</evidence>
<protein>
    <recommendedName>
        <fullName evidence="1">Peptidase S9 prolyl oligopeptidase catalytic domain-containing protein</fullName>
    </recommendedName>
</protein>
<dbReference type="SUPFAM" id="SSF53474">
    <property type="entry name" value="alpha/beta-Hydrolases"/>
    <property type="match status" value="1"/>
</dbReference>
<accession>A0A2T4TVG4</accession>
<dbReference type="Gene3D" id="3.40.50.1820">
    <property type="entry name" value="alpha/beta hydrolase"/>
    <property type="match status" value="1"/>
</dbReference>
<dbReference type="InterPro" id="IPR001375">
    <property type="entry name" value="Peptidase_S9_cat"/>
</dbReference>
<name>A0A2T4TVG4_9BACT</name>
<dbReference type="PANTHER" id="PTHR12277">
    <property type="entry name" value="ALPHA/BETA HYDROLASE DOMAIN-CONTAINING PROTEIN"/>
    <property type="match status" value="1"/>
</dbReference>
<dbReference type="InterPro" id="IPR029058">
    <property type="entry name" value="AB_hydrolase_fold"/>
</dbReference>
<comment type="caution">
    <text evidence="2">The sequence shown here is derived from an EMBL/GenBank/DDBJ whole genome shotgun (WGS) entry which is preliminary data.</text>
</comment>
<evidence type="ECO:0000313" key="2">
    <source>
        <dbReference type="EMBL" id="PTL35104.1"/>
    </source>
</evidence>